<evidence type="ECO:0000313" key="1">
    <source>
        <dbReference type="EMBL" id="KAL2337364.1"/>
    </source>
</evidence>
<name>A0ABD1MNG9_9FABA</name>
<dbReference type="EMBL" id="JBGMDY010000004">
    <property type="protein sequence ID" value="KAL2337364.1"/>
    <property type="molecule type" value="Genomic_DNA"/>
</dbReference>
<reference evidence="1 2" key="1">
    <citation type="submission" date="2024-08" db="EMBL/GenBank/DDBJ databases">
        <title>Insights into the chromosomal genome structure of Flemingia macrophylla.</title>
        <authorList>
            <person name="Ding Y."/>
            <person name="Zhao Y."/>
            <person name="Bi W."/>
            <person name="Wu M."/>
            <person name="Zhao G."/>
            <person name="Gong Y."/>
            <person name="Li W."/>
            <person name="Zhang P."/>
        </authorList>
    </citation>
    <scope>NUCLEOTIDE SEQUENCE [LARGE SCALE GENOMIC DNA]</scope>
    <source>
        <strain evidence="1">DYQJB</strain>
        <tissue evidence="1">Leaf</tissue>
    </source>
</reference>
<proteinExistence type="predicted"/>
<accession>A0ABD1MNG9</accession>
<dbReference type="AlphaFoldDB" id="A0ABD1MNG9"/>
<dbReference type="Proteomes" id="UP001603857">
    <property type="component" value="Unassembled WGS sequence"/>
</dbReference>
<keyword evidence="2" id="KW-1185">Reference proteome</keyword>
<protein>
    <submittedName>
        <fullName evidence="1">Uncharacterized protein</fullName>
    </submittedName>
</protein>
<evidence type="ECO:0000313" key="2">
    <source>
        <dbReference type="Proteomes" id="UP001603857"/>
    </source>
</evidence>
<organism evidence="1 2">
    <name type="scientific">Flemingia macrophylla</name>
    <dbReference type="NCBI Taxonomy" id="520843"/>
    <lineage>
        <taxon>Eukaryota</taxon>
        <taxon>Viridiplantae</taxon>
        <taxon>Streptophyta</taxon>
        <taxon>Embryophyta</taxon>
        <taxon>Tracheophyta</taxon>
        <taxon>Spermatophyta</taxon>
        <taxon>Magnoliopsida</taxon>
        <taxon>eudicotyledons</taxon>
        <taxon>Gunneridae</taxon>
        <taxon>Pentapetalae</taxon>
        <taxon>rosids</taxon>
        <taxon>fabids</taxon>
        <taxon>Fabales</taxon>
        <taxon>Fabaceae</taxon>
        <taxon>Papilionoideae</taxon>
        <taxon>50 kb inversion clade</taxon>
        <taxon>NPAAA clade</taxon>
        <taxon>indigoferoid/millettioid clade</taxon>
        <taxon>Phaseoleae</taxon>
        <taxon>Flemingia</taxon>
    </lineage>
</organism>
<comment type="caution">
    <text evidence="1">The sequence shown here is derived from an EMBL/GenBank/DDBJ whole genome shotgun (WGS) entry which is preliminary data.</text>
</comment>
<sequence>MSSRVSVTKVRAFPSPHRLTSLLCANSSSSSNPLKECEFSCCLVLIAPSMPRRLMI</sequence>
<gene>
    <name evidence="1" type="ORF">Fmac_011810</name>
</gene>